<organism evidence="2 3">
    <name type="scientific">Brevundimonas intermedia</name>
    <dbReference type="NCBI Taxonomy" id="74315"/>
    <lineage>
        <taxon>Bacteria</taxon>
        <taxon>Pseudomonadati</taxon>
        <taxon>Pseudomonadota</taxon>
        <taxon>Alphaproteobacteria</taxon>
        <taxon>Caulobacterales</taxon>
        <taxon>Caulobacteraceae</taxon>
        <taxon>Brevundimonas</taxon>
    </lineage>
</organism>
<feature type="transmembrane region" description="Helical" evidence="1">
    <location>
        <begin position="158"/>
        <end position="184"/>
    </location>
</feature>
<dbReference type="AlphaFoldDB" id="A0A4Y9RU38"/>
<proteinExistence type="predicted"/>
<evidence type="ECO:0000256" key="1">
    <source>
        <dbReference type="SAM" id="Phobius"/>
    </source>
</evidence>
<dbReference type="InterPro" id="IPR025291">
    <property type="entry name" value="DUF4153"/>
</dbReference>
<feature type="transmembrane region" description="Helical" evidence="1">
    <location>
        <begin position="196"/>
        <end position="214"/>
    </location>
</feature>
<feature type="transmembrane region" description="Helical" evidence="1">
    <location>
        <begin position="21"/>
        <end position="41"/>
    </location>
</feature>
<keyword evidence="1" id="KW-0472">Membrane</keyword>
<sequence length="590" mass="62211">MTETTHQDTGRTGLGGASGLFAIRLATGLVQGLALYLLYLAADSHAWPATQPALFGALALATGYGPVVVLAAAGRIKPLALALWTGAAAVVLALLGAHDVARQVLAPHDEPPFLSLPVLAFGAAALFIAHHLIVPAIRERRWIVDYSEYFDVAWKAGVQLALSLGFTGAFWVLLHLGAALFKMIGLSFLQDILGEAWFSIPVTVLIFATAVQLTDVRDGLIRGVRTVALMLLSWLLLVITVLVGGFLAALPFTGLDGLWETRSATALVLSAAAALIVLINTAYQDGRPDNVPPVVLKYGVRVASVLIAPLVILALWGLGLRIGQHGLTPDRIIAAACALVGAVYGAGYLLAAAKPGGWMKPLERTNVVAAVLSVLVILALFSPLADPARMSVKDQIARLERGAVSARDFDYDFLRFESGKVGAAALETLTRSSDAETARLARAAKARTYRSGDTPKARRDRAAAVRLQAVAGQTIPASFQTQIESQADVLFGCSVASPCTVRTLDLNGDGREDLLVAMARTVLAFEQRGDDGQWRKVGQYQAACSRNAEALDGGLSTGVTTAPAALPDLIVGGQKLQATPEIRCDDPDGR</sequence>
<gene>
    <name evidence="2" type="ORF">EGY25_11700</name>
</gene>
<keyword evidence="1" id="KW-1133">Transmembrane helix</keyword>
<protein>
    <submittedName>
        <fullName evidence="2">DUF4153 domain-containing protein</fullName>
    </submittedName>
</protein>
<dbReference type="EMBL" id="SPVH01000006">
    <property type="protein sequence ID" value="TFW12650.1"/>
    <property type="molecule type" value="Genomic_DNA"/>
</dbReference>
<feature type="transmembrane region" description="Helical" evidence="1">
    <location>
        <begin position="118"/>
        <end position="137"/>
    </location>
</feature>
<name>A0A4Y9RU38_9CAUL</name>
<comment type="caution">
    <text evidence="2">The sequence shown here is derived from an EMBL/GenBank/DDBJ whole genome shotgun (WGS) entry which is preliminary data.</text>
</comment>
<reference evidence="2 3" key="1">
    <citation type="submission" date="2019-03" db="EMBL/GenBank/DDBJ databases">
        <title>Draft genome of Brevundimonas sp. a heavy metal resistant soil bacteria.</title>
        <authorList>
            <person name="Soto J."/>
        </authorList>
    </citation>
    <scope>NUCLEOTIDE SEQUENCE [LARGE SCALE GENOMIC DNA]</scope>
    <source>
        <strain evidence="2 3">B-10</strain>
    </source>
</reference>
<feature type="transmembrane region" description="Helical" evidence="1">
    <location>
        <begin position="295"/>
        <end position="320"/>
    </location>
</feature>
<feature type="transmembrane region" description="Helical" evidence="1">
    <location>
        <begin position="79"/>
        <end position="98"/>
    </location>
</feature>
<evidence type="ECO:0000313" key="2">
    <source>
        <dbReference type="EMBL" id="TFW12650.1"/>
    </source>
</evidence>
<feature type="transmembrane region" description="Helical" evidence="1">
    <location>
        <begin position="365"/>
        <end position="385"/>
    </location>
</feature>
<keyword evidence="3" id="KW-1185">Reference proteome</keyword>
<keyword evidence="1" id="KW-0812">Transmembrane</keyword>
<feature type="transmembrane region" description="Helical" evidence="1">
    <location>
        <begin position="332"/>
        <end position="353"/>
    </location>
</feature>
<feature type="transmembrane region" description="Helical" evidence="1">
    <location>
        <begin position="226"/>
        <end position="252"/>
    </location>
</feature>
<dbReference type="Proteomes" id="UP000298216">
    <property type="component" value="Unassembled WGS sequence"/>
</dbReference>
<feature type="transmembrane region" description="Helical" evidence="1">
    <location>
        <begin position="264"/>
        <end position="283"/>
    </location>
</feature>
<feature type="transmembrane region" description="Helical" evidence="1">
    <location>
        <begin position="53"/>
        <end position="72"/>
    </location>
</feature>
<accession>A0A4Y9RU38</accession>
<evidence type="ECO:0000313" key="3">
    <source>
        <dbReference type="Proteomes" id="UP000298216"/>
    </source>
</evidence>
<dbReference type="Pfam" id="PF13687">
    <property type="entry name" value="DUF4153"/>
    <property type="match status" value="1"/>
</dbReference>
<dbReference type="RefSeq" id="WP_135195126.1">
    <property type="nucleotide sequence ID" value="NZ_SPVH01000006.1"/>
</dbReference>
<dbReference type="OrthoDB" id="7402611at2"/>